<dbReference type="EMBL" id="BMAT01007050">
    <property type="protein sequence ID" value="GFS25209.1"/>
    <property type="molecule type" value="Genomic_DNA"/>
</dbReference>
<keyword evidence="7" id="KW-0812">Transmembrane</keyword>
<proteinExistence type="predicted"/>
<keyword evidence="5" id="KW-0393">Immunoglobulin domain</keyword>
<dbReference type="Pfam" id="PF00047">
    <property type="entry name" value="ig"/>
    <property type="match status" value="1"/>
</dbReference>
<dbReference type="InterPro" id="IPR051275">
    <property type="entry name" value="Cell_adhesion_signaling"/>
</dbReference>
<dbReference type="SUPFAM" id="SSF48726">
    <property type="entry name" value="Immunoglobulin"/>
    <property type="match status" value="4"/>
</dbReference>
<dbReference type="Gene3D" id="2.60.40.10">
    <property type="entry name" value="Immunoglobulins"/>
    <property type="match status" value="4"/>
</dbReference>
<keyword evidence="10" id="KW-1185">Reference proteome</keyword>
<feature type="region of interest" description="Disordered" evidence="6">
    <location>
        <begin position="429"/>
        <end position="452"/>
    </location>
</feature>
<accession>A0AAV4JSZ8</accession>
<dbReference type="Pfam" id="PF07679">
    <property type="entry name" value="I-set"/>
    <property type="match status" value="2"/>
</dbReference>
<dbReference type="InterPro" id="IPR003598">
    <property type="entry name" value="Ig_sub2"/>
</dbReference>
<keyword evidence="3" id="KW-1015">Disulfide bond</keyword>
<protein>
    <submittedName>
        <fullName evidence="9">Basigin</fullName>
    </submittedName>
</protein>
<evidence type="ECO:0000256" key="7">
    <source>
        <dbReference type="SAM" id="Phobius"/>
    </source>
</evidence>
<organism evidence="9 10">
    <name type="scientific">Elysia marginata</name>
    <dbReference type="NCBI Taxonomy" id="1093978"/>
    <lineage>
        <taxon>Eukaryota</taxon>
        <taxon>Metazoa</taxon>
        <taxon>Spiralia</taxon>
        <taxon>Lophotrochozoa</taxon>
        <taxon>Mollusca</taxon>
        <taxon>Gastropoda</taxon>
        <taxon>Heterobranchia</taxon>
        <taxon>Euthyneura</taxon>
        <taxon>Panpulmonata</taxon>
        <taxon>Sacoglossa</taxon>
        <taxon>Placobranchoidea</taxon>
        <taxon>Plakobranchidae</taxon>
        <taxon>Elysia</taxon>
    </lineage>
</organism>
<reference evidence="9 10" key="1">
    <citation type="journal article" date="2021" name="Elife">
        <title>Chloroplast acquisition without the gene transfer in kleptoplastic sea slugs, Plakobranchus ocellatus.</title>
        <authorList>
            <person name="Maeda T."/>
            <person name="Takahashi S."/>
            <person name="Yoshida T."/>
            <person name="Shimamura S."/>
            <person name="Takaki Y."/>
            <person name="Nagai Y."/>
            <person name="Toyoda A."/>
            <person name="Suzuki Y."/>
            <person name="Arimoto A."/>
            <person name="Ishii H."/>
            <person name="Satoh N."/>
            <person name="Nishiyama T."/>
            <person name="Hasebe M."/>
            <person name="Maruyama T."/>
            <person name="Minagawa J."/>
            <person name="Obokata J."/>
            <person name="Shigenobu S."/>
        </authorList>
    </citation>
    <scope>NUCLEOTIDE SEQUENCE [LARGE SCALE GENOMIC DNA]</scope>
</reference>
<keyword evidence="7" id="KW-1133">Transmembrane helix</keyword>
<evidence type="ECO:0000256" key="2">
    <source>
        <dbReference type="ARBA" id="ARBA00023136"/>
    </source>
</evidence>
<feature type="domain" description="Ig-like" evidence="8">
    <location>
        <begin position="296"/>
        <end position="388"/>
    </location>
</feature>
<dbReference type="SMART" id="SM00409">
    <property type="entry name" value="IG"/>
    <property type="match status" value="4"/>
</dbReference>
<dbReference type="CDD" id="cd00096">
    <property type="entry name" value="Ig"/>
    <property type="match status" value="3"/>
</dbReference>
<name>A0AAV4JSZ8_9GAST</name>
<dbReference type="InterPro" id="IPR003599">
    <property type="entry name" value="Ig_sub"/>
</dbReference>
<evidence type="ECO:0000256" key="6">
    <source>
        <dbReference type="SAM" id="MobiDB-lite"/>
    </source>
</evidence>
<sequence length="452" mass="51434">MRYNQVEGGEEPVVSIIPNVSQLLVKDGGSIEFQCIGSNPGGEQLKWEFPRQQEDAWRYAHLSSVDKGKAKAELKIINVTDSGDYTCVLDKDSGRYTDTVKVTTVSESKLEPTFQYGNTSAKLSCVITNAQSGISVESISWKKGETAVTELPEGERFESNGVDSLIINDPGHGDTGLYTAFITVKNFDKPYECEVRFKDQIVEIHPTKVEPTYEEGLKTAVLSCVIDEKWKVKHVEWLKNNTSVSKDDSGRFSISENKSLIIDTPERKDAGIYVMRHTLERFPEPYDCEVMFKVPPFVLGFTKSKNLIEKDKMELQCRVEGFPKAVVTWMKNDVALNVTDDDRIELHTLKGYKNARLVIKNIEFSDEGEYSCHAYSSFFNQSFTRSVTVRVKDKLAALWPFLGIVCEVLILCTIIFIYEKRRNKRAEQEENKAQEAFIKEQKEGVRHRNQKK</sequence>
<dbReference type="InterPro" id="IPR013098">
    <property type="entry name" value="Ig_I-set"/>
</dbReference>
<dbReference type="GO" id="GO:0098609">
    <property type="term" value="P:cell-cell adhesion"/>
    <property type="evidence" value="ECO:0007669"/>
    <property type="project" value="TreeGrafter"/>
</dbReference>
<gene>
    <name evidence="9" type="ORF">ElyMa_003435600</name>
</gene>
<dbReference type="GO" id="GO:0050839">
    <property type="term" value="F:cell adhesion molecule binding"/>
    <property type="evidence" value="ECO:0007669"/>
    <property type="project" value="TreeGrafter"/>
</dbReference>
<evidence type="ECO:0000313" key="9">
    <source>
        <dbReference type="EMBL" id="GFS25209.1"/>
    </source>
</evidence>
<dbReference type="SMART" id="SM00408">
    <property type="entry name" value="IGc2"/>
    <property type="match status" value="2"/>
</dbReference>
<feature type="domain" description="Ig-like" evidence="8">
    <location>
        <begin position="12"/>
        <end position="103"/>
    </location>
</feature>
<evidence type="ECO:0000259" key="8">
    <source>
        <dbReference type="PROSITE" id="PS50835"/>
    </source>
</evidence>
<evidence type="ECO:0000256" key="4">
    <source>
        <dbReference type="ARBA" id="ARBA00023180"/>
    </source>
</evidence>
<dbReference type="AlphaFoldDB" id="A0AAV4JSZ8"/>
<evidence type="ECO:0000313" key="10">
    <source>
        <dbReference type="Proteomes" id="UP000762676"/>
    </source>
</evidence>
<dbReference type="PROSITE" id="PS50835">
    <property type="entry name" value="IG_LIKE"/>
    <property type="match status" value="4"/>
</dbReference>
<dbReference type="PANTHER" id="PTHR11640:SF31">
    <property type="entry name" value="IRREGULAR CHIASM C-ROUGHEST PROTEIN-RELATED"/>
    <property type="match status" value="1"/>
</dbReference>
<feature type="compositionally biased region" description="Basic and acidic residues" evidence="6">
    <location>
        <begin position="429"/>
        <end position="446"/>
    </location>
</feature>
<dbReference type="InterPro" id="IPR013151">
    <property type="entry name" value="Immunoglobulin_dom"/>
</dbReference>
<keyword evidence="4" id="KW-0325">Glycoprotein</keyword>
<comment type="caution">
    <text evidence="9">The sequence shown here is derived from an EMBL/GenBank/DDBJ whole genome shotgun (WGS) entry which is preliminary data.</text>
</comment>
<feature type="domain" description="Ig-like" evidence="8">
    <location>
        <begin position="117"/>
        <end position="179"/>
    </location>
</feature>
<feature type="domain" description="Ig-like" evidence="8">
    <location>
        <begin position="206"/>
        <end position="273"/>
    </location>
</feature>
<dbReference type="PANTHER" id="PTHR11640">
    <property type="entry name" value="NEPHRIN"/>
    <property type="match status" value="1"/>
</dbReference>
<feature type="transmembrane region" description="Helical" evidence="7">
    <location>
        <begin position="397"/>
        <end position="418"/>
    </location>
</feature>
<evidence type="ECO:0000256" key="5">
    <source>
        <dbReference type="ARBA" id="ARBA00023319"/>
    </source>
</evidence>
<keyword evidence="2 7" id="KW-0472">Membrane</keyword>
<evidence type="ECO:0000256" key="3">
    <source>
        <dbReference type="ARBA" id="ARBA00023157"/>
    </source>
</evidence>
<dbReference type="InterPro" id="IPR007110">
    <property type="entry name" value="Ig-like_dom"/>
</dbReference>
<dbReference type="InterPro" id="IPR013783">
    <property type="entry name" value="Ig-like_fold"/>
</dbReference>
<dbReference type="InterPro" id="IPR036179">
    <property type="entry name" value="Ig-like_dom_sf"/>
</dbReference>
<evidence type="ECO:0000256" key="1">
    <source>
        <dbReference type="ARBA" id="ARBA00004479"/>
    </source>
</evidence>
<dbReference type="Proteomes" id="UP000762676">
    <property type="component" value="Unassembled WGS sequence"/>
</dbReference>
<dbReference type="GO" id="GO:0005886">
    <property type="term" value="C:plasma membrane"/>
    <property type="evidence" value="ECO:0007669"/>
    <property type="project" value="TreeGrafter"/>
</dbReference>
<dbReference type="GO" id="GO:0005911">
    <property type="term" value="C:cell-cell junction"/>
    <property type="evidence" value="ECO:0007669"/>
    <property type="project" value="TreeGrafter"/>
</dbReference>
<comment type="subcellular location">
    <subcellularLocation>
        <location evidence="1">Membrane</location>
        <topology evidence="1">Single-pass type I membrane protein</topology>
    </subcellularLocation>
</comment>